<dbReference type="EMBL" id="JAJHUN010000002">
    <property type="protein sequence ID" value="KAJ4161598.1"/>
    <property type="molecule type" value="Genomic_DNA"/>
</dbReference>
<reference evidence="2" key="1">
    <citation type="journal article" date="2023" name="Access Microbiol">
        <title>De-novo genome assembly for Akanthomyces muscarius, a biocontrol agent of insect agricultural pests.</title>
        <authorList>
            <person name="Erdos Z."/>
            <person name="Studholme D.J."/>
            <person name="Raymond B."/>
            <person name="Sharma M."/>
        </authorList>
    </citation>
    <scope>NUCLEOTIDE SEQUENCE</scope>
    <source>
        <strain evidence="2">Ve6</strain>
    </source>
</reference>
<evidence type="ECO:0000313" key="3">
    <source>
        <dbReference type="Proteomes" id="UP001144673"/>
    </source>
</evidence>
<evidence type="ECO:0008006" key="4">
    <source>
        <dbReference type="Google" id="ProtNLM"/>
    </source>
</evidence>
<dbReference type="RefSeq" id="XP_056057982.1">
    <property type="nucleotide sequence ID" value="XM_056199543.1"/>
</dbReference>
<organism evidence="2 3">
    <name type="scientific">Akanthomyces muscarius</name>
    <name type="common">Entomopathogenic fungus</name>
    <name type="synonym">Lecanicillium muscarium</name>
    <dbReference type="NCBI Taxonomy" id="2231603"/>
    <lineage>
        <taxon>Eukaryota</taxon>
        <taxon>Fungi</taxon>
        <taxon>Dikarya</taxon>
        <taxon>Ascomycota</taxon>
        <taxon>Pezizomycotina</taxon>
        <taxon>Sordariomycetes</taxon>
        <taxon>Hypocreomycetidae</taxon>
        <taxon>Hypocreales</taxon>
        <taxon>Cordycipitaceae</taxon>
        <taxon>Akanthomyces</taxon>
    </lineage>
</organism>
<dbReference type="GeneID" id="80894788"/>
<dbReference type="AlphaFoldDB" id="A0A9W8QMX4"/>
<evidence type="ECO:0000313" key="2">
    <source>
        <dbReference type="EMBL" id="KAJ4161598.1"/>
    </source>
</evidence>
<keyword evidence="3" id="KW-1185">Reference proteome</keyword>
<evidence type="ECO:0000256" key="1">
    <source>
        <dbReference type="SAM" id="SignalP"/>
    </source>
</evidence>
<feature type="chain" id="PRO_5040980678" description="Secreted protein" evidence="1">
    <location>
        <begin position="22"/>
        <end position="76"/>
    </location>
</feature>
<feature type="signal peptide" evidence="1">
    <location>
        <begin position="1"/>
        <end position="21"/>
    </location>
</feature>
<sequence length="76" mass="8913">MCWRTTISGVLPLLAYYQARSWKVRNSNSSENWVKTKSSRLLVKHRFDRPLQYRLATSYKHVEAKISGTTPAKRFP</sequence>
<proteinExistence type="predicted"/>
<protein>
    <recommendedName>
        <fullName evidence="4">Secreted protein</fullName>
    </recommendedName>
</protein>
<name>A0A9W8QMX4_AKAMU</name>
<dbReference type="Proteomes" id="UP001144673">
    <property type="component" value="Unassembled WGS sequence"/>
</dbReference>
<gene>
    <name evidence="2" type="ORF">LMH87_007629</name>
</gene>
<accession>A0A9W8QMX4</accession>
<comment type="caution">
    <text evidence="2">The sequence shown here is derived from an EMBL/GenBank/DDBJ whole genome shotgun (WGS) entry which is preliminary data.</text>
</comment>
<dbReference type="KEGG" id="amus:LMH87_007629"/>
<keyword evidence="1" id="KW-0732">Signal</keyword>